<accession>A0A1V1NS48</accession>
<organism evidence="1 2">
    <name type="scientific">Candidatus Magnetoglobus multicellularis str. Araruama</name>
    <dbReference type="NCBI Taxonomy" id="890399"/>
    <lineage>
        <taxon>Bacteria</taxon>
        <taxon>Pseudomonadati</taxon>
        <taxon>Thermodesulfobacteriota</taxon>
        <taxon>Desulfobacteria</taxon>
        <taxon>Desulfobacterales</taxon>
        <taxon>Desulfobacteraceae</taxon>
        <taxon>Candidatus Magnetoglobus</taxon>
    </lineage>
</organism>
<dbReference type="EMBL" id="ATBP01002865">
    <property type="protein sequence ID" value="ETR65399.1"/>
    <property type="molecule type" value="Genomic_DNA"/>
</dbReference>
<feature type="non-terminal residue" evidence="1">
    <location>
        <position position="1"/>
    </location>
</feature>
<evidence type="ECO:0008006" key="3">
    <source>
        <dbReference type="Google" id="ProtNLM"/>
    </source>
</evidence>
<dbReference type="AlphaFoldDB" id="A0A1V1NS48"/>
<dbReference type="Proteomes" id="UP000189670">
    <property type="component" value="Unassembled WGS sequence"/>
</dbReference>
<proteinExistence type="predicted"/>
<protein>
    <recommendedName>
        <fullName evidence="3">Fibronectin type-III domain-containing protein</fullName>
    </recommendedName>
</protein>
<sequence length="132" mass="15195">LNWEFSSDNAETCWIEKSKGVENFYNWIKVIDCNADALADTQVVSSSEYEYKIYSYDNGIYSDYCKAFCPAYNGEPEIENNDEIANANELMPDTRINAELTNGDIDCFDFSDLLDTAIEISFFLKNLHPMYK</sequence>
<gene>
    <name evidence="1" type="ORF">OMM_14321</name>
</gene>
<evidence type="ECO:0000313" key="2">
    <source>
        <dbReference type="Proteomes" id="UP000189670"/>
    </source>
</evidence>
<reference evidence="2" key="1">
    <citation type="submission" date="2012-11" db="EMBL/GenBank/DDBJ databases">
        <authorList>
            <person name="Lucero-Rivera Y.E."/>
            <person name="Tovar-Ramirez D."/>
        </authorList>
    </citation>
    <scope>NUCLEOTIDE SEQUENCE [LARGE SCALE GENOMIC DNA]</scope>
    <source>
        <strain evidence="2">Araruama</strain>
    </source>
</reference>
<comment type="caution">
    <text evidence="1">The sequence shown here is derived from an EMBL/GenBank/DDBJ whole genome shotgun (WGS) entry which is preliminary data.</text>
</comment>
<evidence type="ECO:0000313" key="1">
    <source>
        <dbReference type="EMBL" id="ETR65399.1"/>
    </source>
</evidence>
<name>A0A1V1NS48_9BACT</name>